<evidence type="ECO:0000313" key="1">
    <source>
        <dbReference type="EMBL" id="KAG0436449.1"/>
    </source>
</evidence>
<proteinExistence type="predicted"/>
<dbReference type="EMBL" id="JABSTQ010006943">
    <property type="protein sequence ID" value="KAG0436449.1"/>
    <property type="molecule type" value="Genomic_DNA"/>
</dbReference>
<reference evidence="1 2" key="1">
    <citation type="journal article" date="2020" name="Cell">
        <title>Large-Scale Comparative Analyses of Tick Genomes Elucidate Their Genetic Diversity and Vector Capacities.</title>
        <authorList>
            <consortium name="Tick Genome and Microbiome Consortium (TIGMIC)"/>
            <person name="Jia N."/>
            <person name="Wang J."/>
            <person name="Shi W."/>
            <person name="Du L."/>
            <person name="Sun Y."/>
            <person name="Zhan W."/>
            <person name="Jiang J.F."/>
            <person name="Wang Q."/>
            <person name="Zhang B."/>
            <person name="Ji P."/>
            <person name="Bell-Sakyi L."/>
            <person name="Cui X.M."/>
            <person name="Yuan T.T."/>
            <person name="Jiang B.G."/>
            <person name="Yang W.F."/>
            <person name="Lam T.T."/>
            <person name="Chang Q.C."/>
            <person name="Ding S.J."/>
            <person name="Wang X.J."/>
            <person name="Zhu J.G."/>
            <person name="Ruan X.D."/>
            <person name="Zhao L."/>
            <person name="Wei J.T."/>
            <person name="Ye R.Z."/>
            <person name="Que T.C."/>
            <person name="Du C.H."/>
            <person name="Zhou Y.H."/>
            <person name="Cheng J.X."/>
            <person name="Dai P.F."/>
            <person name="Guo W.B."/>
            <person name="Han X.H."/>
            <person name="Huang E.J."/>
            <person name="Li L.F."/>
            <person name="Wei W."/>
            <person name="Gao Y.C."/>
            <person name="Liu J.Z."/>
            <person name="Shao H.Z."/>
            <person name="Wang X."/>
            <person name="Wang C.C."/>
            <person name="Yang T.C."/>
            <person name="Huo Q.B."/>
            <person name="Li W."/>
            <person name="Chen H.Y."/>
            <person name="Chen S.E."/>
            <person name="Zhou L.G."/>
            <person name="Ni X.B."/>
            <person name="Tian J.H."/>
            <person name="Sheng Y."/>
            <person name="Liu T."/>
            <person name="Pan Y.S."/>
            <person name="Xia L.Y."/>
            <person name="Li J."/>
            <person name="Zhao F."/>
            <person name="Cao W.C."/>
        </authorList>
    </citation>
    <scope>NUCLEOTIDE SEQUENCE [LARGE SCALE GENOMIC DNA]</scope>
    <source>
        <strain evidence="1">Iper-2018</strain>
    </source>
</reference>
<dbReference type="Proteomes" id="UP000805193">
    <property type="component" value="Unassembled WGS sequence"/>
</dbReference>
<evidence type="ECO:0000313" key="2">
    <source>
        <dbReference type="Proteomes" id="UP000805193"/>
    </source>
</evidence>
<accession>A0AC60QM77</accession>
<organism evidence="1 2">
    <name type="scientific">Ixodes persulcatus</name>
    <name type="common">Taiga tick</name>
    <dbReference type="NCBI Taxonomy" id="34615"/>
    <lineage>
        <taxon>Eukaryota</taxon>
        <taxon>Metazoa</taxon>
        <taxon>Ecdysozoa</taxon>
        <taxon>Arthropoda</taxon>
        <taxon>Chelicerata</taxon>
        <taxon>Arachnida</taxon>
        <taxon>Acari</taxon>
        <taxon>Parasitiformes</taxon>
        <taxon>Ixodida</taxon>
        <taxon>Ixodoidea</taxon>
        <taxon>Ixodidae</taxon>
        <taxon>Ixodinae</taxon>
        <taxon>Ixodes</taxon>
    </lineage>
</organism>
<name>A0AC60QM77_IXOPE</name>
<keyword evidence="2" id="KW-1185">Reference proteome</keyword>
<protein>
    <submittedName>
        <fullName evidence="1">Uncharacterized protein</fullName>
    </submittedName>
</protein>
<comment type="caution">
    <text evidence="1">The sequence shown here is derived from an EMBL/GenBank/DDBJ whole genome shotgun (WGS) entry which is preliminary data.</text>
</comment>
<sequence>MFYTPNLRRRLLQKPTRVQKGLRVAIRSRFNVVLVEPVWSLPVELPFHGANVVKLGDKLVKLVKRLIVLAKLVLLGARTPGSARPDPTGLAGSASAKVGLGWASPSEGCPITAAPLGSRRPPNWPSSNTTTVNSGCPCVEPLEDVKLLVAREAQAKHFDARYAAEDRLARQRQAVIHHLPKSRPSSPVMLRRLRPSADPECGTCGEWAGTSRLPEFADHTDDSGESMAAFGMTH</sequence>
<gene>
    <name evidence="1" type="ORF">HPB47_017943</name>
</gene>